<dbReference type="InterPro" id="IPR002156">
    <property type="entry name" value="RNaseH_domain"/>
</dbReference>
<dbReference type="EMBL" id="JABTTQ020000001">
    <property type="protein sequence ID" value="KAK6164785.1"/>
    <property type="molecule type" value="Genomic_DNA"/>
</dbReference>
<sequence>MQNRLASLWRHVKGIFIKELSGHIYLFQFFHQLDLQRVLNAFVDSPDEIPREWGTWLRASSRRNDSGGSGEKWLRDESGLPVGGIGKSSGNHAQFGAVTGPYGIFKFKAAGDPELKGGKVTKSDVKISINSQVKVPIGSSTSPIPNLGLQQPIIDEENIDLELSEETKRRRRSPLRELPPNNMEIENFIKATAWFDPWLRDANNFRVLTPLIPTLADITVADLMIPGEKMWDVELLNEIFIPRDISEITAIPLSNSGTEDIMIWHFTRNGMYAVKSGYQVARSIFAGDDMLVPGDWSKLWKLPIPPKIKHFLWRACRDCLPNRQNLQRRGIIVSSLCVLCGASLENNWHIFVACPFALCCWERAELFDLTQKFSGDIESFNQWFFDILSKVRVEVAAKFSIILWSIWRQRNEEFWNHSHLSPEATVLAARSVLYEWGQANSLNITYADHYEPRLRCFLWHKPTQNHFKCNVDAAVFQREQMTGFGMVIRNDMAEFVACRTLCIHGVMCVKEAEAMGLKEALSWVKNLNLHSVLFEVDAKGVSDSVNGAENDVSEYGLLIKECRNFLTDNSSFSVGFVHREANTVAHELARISIFNSSPSVWVDPPSCIEDLLKSVCNFH</sequence>
<reference evidence="3 4" key="1">
    <citation type="journal article" date="2021" name="Comput. Struct. Biotechnol. J.">
        <title>De novo genome assembly of the potent medicinal plant Rehmannia glutinosa using nanopore technology.</title>
        <authorList>
            <person name="Ma L."/>
            <person name="Dong C."/>
            <person name="Song C."/>
            <person name="Wang X."/>
            <person name="Zheng X."/>
            <person name="Niu Y."/>
            <person name="Chen S."/>
            <person name="Feng W."/>
        </authorList>
    </citation>
    <scope>NUCLEOTIDE SEQUENCE [LARGE SCALE GENOMIC DNA]</scope>
    <source>
        <strain evidence="3">DH-2019</strain>
    </source>
</reference>
<keyword evidence="4" id="KW-1185">Reference proteome</keyword>
<dbReference type="SUPFAM" id="SSF53098">
    <property type="entry name" value="Ribonuclease H-like"/>
    <property type="match status" value="1"/>
</dbReference>
<evidence type="ECO:0000313" key="3">
    <source>
        <dbReference type="EMBL" id="KAK6164785.1"/>
    </source>
</evidence>
<evidence type="ECO:0000259" key="2">
    <source>
        <dbReference type="Pfam" id="PF13966"/>
    </source>
</evidence>
<dbReference type="InterPro" id="IPR044730">
    <property type="entry name" value="RNase_H-like_dom_plant"/>
</dbReference>
<organism evidence="3 4">
    <name type="scientific">Rehmannia glutinosa</name>
    <name type="common">Chinese foxglove</name>
    <dbReference type="NCBI Taxonomy" id="99300"/>
    <lineage>
        <taxon>Eukaryota</taxon>
        <taxon>Viridiplantae</taxon>
        <taxon>Streptophyta</taxon>
        <taxon>Embryophyta</taxon>
        <taxon>Tracheophyta</taxon>
        <taxon>Spermatophyta</taxon>
        <taxon>Magnoliopsida</taxon>
        <taxon>eudicotyledons</taxon>
        <taxon>Gunneridae</taxon>
        <taxon>Pentapetalae</taxon>
        <taxon>asterids</taxon>
        <taxon>lamiids</taxon>
        <taxon>Lamiales</taxon>
        <taxon>Orobanchaceae</taxon>
        <taxon>Rehmannieae</taxon>
        <taxon>Rehmannia</taxon>
    </lineage>
</organism>
<dbReference type="InterPro" id="IPR026960">
    <property type="entry name" value="RVT-Znf"/>
</dbReference>
<dbReference type="InterPro" id="IPR012337">
    <property type="entry name" value="RNaseH-like_sf"/>
</dbReference>
<proteinExistence type="predicted"/>
<comment type="caution">
    <text evidence="3">The sequence shown here is derived from an EMBL/GenBank/DDBJ whole genome shotgun (WGS) entry which is preliminary data.</text>
</comment>
<name>A0ABR0XZZ2_REHGL</name>
<feature type="domain" description="RNase H type-1" evidence="1">
    <location>
        <begin position="470"/>
        <end position="590"/>
    </location>
</feature>
<evidence type="ECO:0000259" key="1">
    <source>
        <dbReference type="Pfam" id="PF13456"/>
    </source>
</evidence>
<feature type="domain" description="Reverse transcriptase zinc-binding" evidence="2">
    <location>
        <begin position="272"/>
        <end position="361"/>
    </location>
</feature>
<gene>
    <name evidence="3" type="ORF">DH2020_001649</name>
</gene>
<dbReference type="CDD" id="cd06222">
    <property type="entry name" value="RNase_H_like"/>
    <property type="match status" value="1"/>
</dbReference>
<dbReference type="Pfam" id="PF13966">
    <property type="entry name" value="zf-RVT"/>
    <property type="match status" value="1"/>
</dbReference>
<dbReference type="PANTHER" id="PTHR47074">
    <property type="entry name" value="BNAC02G40300D PROTEIN"/>
    <property type="match status" value="1"/>
</dbReference>
<protein>
    <submittedName>
        <fullName evidence="3">Uncharacterized protein</fullName>
    </submittedName>
</protein>
<accession>A0ABR0XZZ2</accession>
<dbReference type="InterPro" id="IPR036397">
    <property type="entry name" value="RNaseH_sf"/>
</dbReference>
<dbReference type="Pfam" id="PF13456">
    <property type="entry name" value="RVT_3"/>
    <property type="match status" value="1"/>
</dbReference>
<dbReference type="PANTHER" id="PTHR47074:SF54">
    <property type="entry name" value="RNASE H TYPE-1 DOMAIN-CONTAINING PROTEIN"/>
    <property type="match status" value="1"/>
</dbReference>
<dbReference type="Proteomes" id="UP001318860">
    <property type="component" value="Unassembled WGS sequence"/>
</dbReference>
<evidence type="ECO:0000313" key="4">
    <source>
        <dbReference type="Proteomes" id="UP001318860"/>
    </source>
</evidence>
<dbReference type="InterPro" id="IPR052929">
    <property type="entry name" value="RNase_H-like_EbsB-rel"/>
</dbReference>
<dbReference type="Gene3D" id="3.30.420.10">
    <property type="entry name" value="Ribonuclease H-like superfamily/Ribonuclease H"/>
    <property type="match status" value="1"/>
</dbReference>